<comment type="similarity">
    <text evidence="2">Belongs to the ALG14 family.</text>
</comment>
<dbReference type="RefSeq" id="XP_067176575.1">
    <property type="nucleotide sequence ID" value="XM_067321207.1"/>
</dbReference>
<evidence type="ECO:0000259" key="8">
    <source>
        <dbReference type="Pfam" id="PF04101"/>
    </source>
</evidence>
<evidence type="ECO:0000256" key="1">
    <source>
        <dbReference type="ARBA" id="ARBA00004389"/>
    </source>
</evidence>
<dbReference type="PANTHER" id="PTHR12154:SF4">
    <property type="entry name" value="UDP-N-ACETYLGLUCOSAMINE TRANSFERASE SUBUNIT ALG14 HOMOLOG"/>
    <property type="match status" value="1"/>
</dbReference>
<reference evidence="10" key="2">
    <citation type="journal article" date="2021" name="Sci. Data">
        <title>Chromosome-scale genome sequencing, assembly and annotation of six genomes from subfamily Leishmaniinae.</title>
        <authorList>
            <person name="Almutairi H."/>
            <person name="Urbaniak M.D."/>
            <person name="Bates M.D."/>
            <person name="Jariyapan N."/>
            <person name="Kwakye-Nuako G."/>
            <person name="Thomaz Soccol V."/>
            <person name="Al-Salem W.S."/>
            <person name="Dillon R.J."/>
            <person name="Bates P.A."/>
            <person name="Gatherer D."/>
        </authorList>
    </citation>
    <scope>NUCLEOTIDE SEQUENCE [LARGE SCALE GENOMIC DNA]</scope>
</reference>
<dbReference type="AlphaFoldDB" id="A0A836GUU2"/>
<dbReference type="Pfam" id="PF04101">
    <property type="entry name" value="Glyco_tran_28_C"/>
    <property type="match status" value="1"/>
</dbReference>
<evidence type="ECO:0000256" key="5">
    <source>
        <dbReference type="ARBA" id="ARBA00022824"/>
    </source>
</evidence>
<dbReference type="PANTHER" id="PTHR12154">
    <property type="entry name" value="GLYCOSYL TRANSFERASE-RELATED"/>
    <property type="match status" value="1"/>
</dbReference>
<keyword evidence="4" id="KW-0812">Transmembrane</keyword>
<feature type="domain" description="Glycosyl transferase family 28 C-terminal" evidence="8">
    <location>
        <begin position="244"/>
        <end position="413"/>
    </location>
</feature>
<evidence type="ECO:0000256" key="2">
    <source>
        <dbReference type="ARBA" id="ARBA00009731"/>
    </source>
</evidence>
<evidence type="ECO:0000313" key="10">
    <source>
        <dbReference type="Proteomes" id="UP000673552"/>
    </source>
</evidence>
<evidence type="ECO:0000256" key="3">
    <source>
        <dbReference type="ARBA" id="ARBA00017467"/>
    </source>
</evidence>
<comment type="caution">
    <text evidence="9">The sequence shown here is derived from an EMBL/GenBank/DDBJ whole genome shotgun (WGS) entry which is preliminary data.</text>
</comment>
<dbReference type="Pfam" id="PF08660">
    <property type="entry name" value="Alg14"/>
    <property type="match status" value="1"/>
</dbReference>
<dbReference type="GO" id="GO:0006488">
    <property type="term" value="P:dolichol-linked oligosaccharide biosynthetic process"/>
    <property type="evidence" value="ECO:0007669"/>
    <property type="project" value="InterPro"/>
</dbReference>
<dbReference type="InterPro" id="IPR013969">
    <property type="entry name" value="Oligosacch_biosynth_Alg14"/>
</dbReference>
<dbReference type="GeneID" id="92513719"/>
<evidence type="ECO:0000256" key="7">
    <source>
        <dbReference type="ARBA" id="ARBA00023136"/>
    </source>
</evidence>
<dbReference type="OrthoDB" id="17098at2759"/>
<dbReference type="GO" id="GO:0004577">
    <property type="term" value="F:N-acetylglucosaminyldiphosphodolichol N-acetylglucosaminyltransferase activity"/>
    <property type="evidence" value="ECO:0007669"/>
    <property type="project" value="TreeGrafter"/>
</dbReference>
<protein>
    <recommendedName>
        <fullName evidence="3">UDP-N-acetylglucosamine transferase subunit ALG14</fullName>
    </recommendedName>
</protein>
<keyword evidence="6" id="KW-1133">Transmembrane helix</keyword>
<name>A0A836GUU2_9TRYP</name>
<evidence type="ECO:0000256" key="6">
    <source>
        <dbReference type="ARBA" id="ARBA00022989"/>
    </source>
</evidence>
<sequence length="453" mass="48835">MWPLVALLTCAFVASLWYSIVRYVPLALRSPHQGPMKVGVVLGSGGHTSEMLRVITGLPSSYWSGTRPFYVISATDTHSCSLASQLEQRRFERGAIVYTIPRAREVGQSYLTSIVTTLKATLACFRLVCTEKPDVLLTNGPGVCVPVIAAALCVASCAPWWYGRPAVVYMESFTCVSHLSLTGRLLAPWVADVFTVHWRTLERVVTQRRHRGTLVHVGCEEARATKSAAHRLRLLADEQEPYALVTVGSTRFPALVAAMVQPGVCAALHQRFGIERLYVQHGTAEVVVPAEATLLPAAPTIAGADASHSTQVWSCGGLLVEAFSYRPHLDAVIRGAALVITHAGAGTILEGLQAQRALVVVPNRQLMSDHQLELAEALAAGGFLFCVQVAELAERLPLLDLTRLRPHPGMDAAQLQGALQLVLTGYSASGEKTKTAQSREYAGAVNANSDRCL</sequence>
<reference evidence="10" key="1">
    <citation type="journal article" date="2021" name="Microbiol. Resour. Announc.">
        <title>LGAAP: Leishmaniinae Genome Assembly and Annotation Pipeline.</title>
        <authorList>
            <person name="Almutairi H."/>
            <person name="Urbaniak M.D."/>
            <person name="Bates M.D."/>
            <person name="Jariyapan N."/>
            <person name="Kwakye-Nuako G."/>
            <person name="Thomaz-Soccol V."/>
            <person name="Al-Salem W.S."/>
            <person name="Dillon R.J."/>
            <person name="Bates P.A."/>
            <person name="Gatherer D."/>
        </authorList>
    </citation>
    <scope>NUCLEOTIDE SEQUENCE [LARGE SCALE GENOMIC DNA]</scope>
</reference>
<keyword evidence="10" id="KW-1185">Reference proteome</keyword>
<keyword evidence="7" id="KW-0472">Membrane</keyword>
<proteinExistence type="inferred from homology"/>
<dbReference type="InterPro" id="IPR007235">
    <property type="entry name" value="Glyco_trans_28_C"/>
</dbReference>
<dbReference type="EMBL" id="JAFEUZ010000030">
    <property type="protein sequence ID" value="KAG5472275.1"/>
    <property type="molecule type" value="Genomic_DNA"/>
</dbReference>
<dbReference type="GO" id="GO:0043541">
    <property type="term" value="C:UDP-N-acetylglucosamine transferase complex"/>
    <property type="evidence" value="ECO:0007669"/>
    <property type="project" value="TreeGrafter"/>
</dbReference>
<dbReference type="SUPFAM" id="SSF53756">
    <property type="entry name" value="UDP-Glycosyltransferase/glycogen phosphorylase"/>
    <property type="match status" value="1"/>
</dbReference>
<evidence type="ECO:0000313" key="9">
    <source>
        <dbReference type="EMBL" id="KAG5472275.1"/>
    </source>
</evidence>
<comment type="subcellular location">
    <subcellularLocation>
        <location evidence="1">Endoplasmic reticulum membrane</location>
        <topology evidence="1">Single-pass membrane protein</topology>
    </subcellularLocation>
</comment>
<accession>A0A836GUU2</accession>
<dbReference type="Gene3D" id="3.40.50.2000">
    <property type="entry name" value="Glycogen Phosphorylase B"/>
    <property type="match status" value="2"/>
</dbReference>
<gene>
    <name evidence="9" type="ORF">LSCM1_03674</name>
</gene>
<dbReference type="Proteomes" id="UP000673552">
    <property type="component" value="Unassembled WGS sequence"/>
</dbReference>
<evidence type="ECO:0000256" key="4">
    <source>
        <dbReference type="ARBA" id="ARBA00022692"/>
    </source>
</evidence>
<keyword evidence="5" id="KW-0256">Endoplasmic reticulum</keyword>
<organism evidence="9 10">
    <name type="scientific">Leishmania martiniquensis</name>
    <dbReference type="NCBI Taxonomy" id="1580590"/>
    <lineage>
        <taxon>Eukaryota</taxon>
        <taxon>Discoba</taxon>
        <taxon>Euglenozoa</taxon>
        <taxon>Kinetoplastea</taxon>
        <taxon>Metakinetoplastina</taxon>
        <taxon>Trypanosomatida</taxon>
        <taxon>Trypanosomatidae</taxon>
        <taxon>Leishmaniinae</taxon>
        <taxon>Leishmania</taxon>
    </lineage>
</organism>
<dbReference type="KEGG" id="lmat:92513719"/>